<dbReference type="Pfam" id="PF13379">
    <property type="entry name" value="NMT1_2"/>
    <property type="match status" value="1"/>
</dbReference>
<dbReference type="CDD" id="cd13553">
    <property type="entry name" value="PBP2_NrtA_CpmA_like"/>
    <property type="match status" value="1"/>
</dbReference>
<keyword evidence="10" id="KW-0472">Membrane</keyword>
<dbReference type="SUPFAM" id="SSF53850">
    <property type="entry name" value="Periplasmic binding protein-like II"/>
    <property type="match status" value="1"/>
</dbReference>
<keyword evidence="9" id="KW-0406">Ion transport</keyword>
<dbReference type="InterPro" id="IPR003593">
    <property type="entry name" value="AAA+_ATPase"/>
</dbReference>
<dbReference type="AlphaFoldDB" id="A0A0P7YQ80"/>
<dbReference type="CDD" id="cd03293">
    <property type="entry name" value="ABC_NrtD_SsuB_transporters"/>
    <property type="match status" value="1"/>
</dbReference>
<dbReference type="PROSITE" id="PS00211">
    <property type="entry name" value="ABC_TRANSPORTER_1"/>
    <property type="match status" value="1"/>
</dbReference>
<comment type="caution">
    <text evidence="12">The sequence shown here is derived from an EMBL/GenBank/DDBJ whole genome shotgun (WGS) entry which is preliminary data.</text>
</comment>
<sequence length="668" mass="74459">MTAFLEIDHVDRVFPLANGGRYVALKNISLDIQPGEFICLLGHSGCGKSTLLNIVAGLDRPTQGGIILEGKEVRDPGPDRMVVFQNYSLLPWKTVRQNIALAVDQVYSNKSAKERRDIVEHNIDMVNLRQAVDKRPSELSGGMKQRVAIARALAIRPKLLLLDEPFGALDALTRGSLQEQLITICQENRLTCLMVTHDADEALLLADRIVMLTNGPSSHIGQIIDVSIPRPRNRLDVVNHPDYYGLRDDIIYFLNQQKKAKKRQLQFPVIVTGKALEKSSLNLGFMPLTDCAPLAIAQEKGFFAKHGLTDVNLVKADSWDAIAEGITSGQLDAAQMVAGMPLTLSMGMGNRPPLPTMTALTLSRNGNAITMAQSFYAQGIRTLADFKDAIANNSEHTYRLGVVSQNSMHNLMLRYWLASEGIDPDRDVQLVVVPPAEMLASLKAGAISGYCAGEPWNSRAVAEKAGFVIATDVDIWPSYLEKVLGVKEAWANQYPETHLALIKALMEACQYCDDRRHREEIVQIISLAPYLDCNPQYIRPGFVDPYDRGTEAAPEFLPSYNEFYVNKTNCPNRIEGLWILVQMARWGIVPFPRNWIEILDRVRRTDVYSEAARQLNQPGLEPERSAFTLFDGSVFSPDNPIKYLQQLEIKRDIKVEEVQIDSVPVPVA</sequence>
<dbReference type="PANTHER" id="PTHR42781:SF8">
    <property type="entry name" value="BICARBONATE TRANSPORT ATP-BINDING PROTEIN CMPC"/>
    <property type="match status" value="1"/>
</dbReference>
<comment type="similarity">
    <text evidence="2">Belongs to the ABC transporter superfamily. Nitrate/nitrite/cyanate uptake transporter (NitT) (TC 3.A.1.16) family.</text>
</comment>
<evidence type="ECO:0000313" key="12">
    <source>
        <dbReference type="EMBL" id="KPQ32646.1"/>
    </source>
</evidence>
<dbReference type="GO" id="GO:0005524">
    <property type="term" value="F:ATP binding"/>
    <property type="evidence" value="ECO:0007669"/>
    <property type="project" value="UniProtKB-KW"/>
</dbReference>
<evidence type="ECO:0000256" key="8">
    <source>
        <dbReference type="ARBA" id="ARBA00022967"/>
    </source>
</evidence>
<keyword evidence="5" id="KW-0997">Cell inner membrane</keyword>
<dbReference type="Gene3D" id="3.40.190.10">
    <property type="entry name" value="Periplasmic binding protein-like II"/>
    <property type="match status" value="2"/>
</dbReference>
<name>A0A0P7YQ80_9CYAN</name>
<keyword evidence="8" id="KW-1278">Translocase</keyword>
<accession>A0A0P7YQ80</accession>
<dbReference type="InterPro" id="IPR003439">
    <property type="entry name" value="ABC_transporter-like_ATP-bd"/>
</dbReference>
<organism evidence="12 13">
    <name type="scientific">Phormidesmis priestleyi Ana</name>
    <dbReference type="NCBI Taxonomy" id="1666911"/>
    <lineage>
        <taxon>Bacteria</taxon>
        <taxon>Bacillati</taxon>
        <taxon>Cyanobacteriota</taxon>
        <taxon>Cyanophyceae</taxon>
        <taxon>Leptolyngbyales</taxon>
        <taxon>Leptolyngbyaceae</taxon>
        <taxon>Phormidesmis</taxon>
    </lineage>
</organism>
<dbReference type="PROSITE" id="PS50893">
    <property type="entry name" value="ABC_TRANSPORTER_2"/>
    <property type="match status" value="1"/>
</dbReference>
<dbReference type="GO" id="GO:0015112">
    <property type="term" value="F:nitrate transmembrane transporter activity"/>
    <property type="evidence" value="ECO:0007669"/>
    <property type="project" value="InterPro"/>
</dbReference>
<evidence type="ECO:0000256" key="1">
    <source>
        <dbReference type="ARBA" id="ARBA00004417"/>
    </source>
</evidence>
<protein>
    <submittedName>
        <fullName evidence="12">ABC-type nitrate/nitrite uptake system ATPase component NrtC</fullName>
    </submittedName>
</protein>
<keyword evidence="4" id="KW-1003">Cell membrane</keyword>
<dbReference type="GO" id="GO:0005886">
    <property type="term" value="C:plasma membrane"/>
    <property type="evidence" value="ECO:0007669"/>
    <property type="project" value="UniProtKB-SubCell"/>
</dbReference>
<dbReference type="InterPro" id="IPR044527">
    <property type="entry name" value="NrtA/CpmA_ABC-bd_dom"/>
</dbReference>
<evidence type="ECO:0000256" key="2">
    <source>
        <dbReference type="ARBA" id="ARBA00009440"/>
    </source>
</evidence>
<dbReference type="SUPFAM" id="SSF52540">
    <property type="entry name" value="P-loop containing nucleoside triphosphate hydrolases"/>
    <property type="match status" value="1"/>
</dbReference>
<proteinExistence type="inferred from homology"/>
<evidence type="ECO:0000256" key="6">
    <source>
        <dbReference type="ARBA" id="ARBA00022741"/>
    </source>
</evidence>
<evidence type="ECO:0000256" key="3">
    <source>
        <dbReference type="ARBA" id="ARBA00022448"/>
    </source>
</evidence>
<dbReference type="InterPro" id="IPR050093">
    <property type="entry name" value="ABC_SmlMolc_Importer"/>
</dbReference>
<dbReference type="NCBIfam" id="TIGR01184">
    <property type="entry name" value="ntrCD"/>
    <property type="match status" value="1"/>
</dbReference>
<dbReference type="InterPro" id="IPR027417">
    <property type="entry name" value="P-loop_NTPase"/>
</dbReference>
<gene>
    <name evidence="12" type="primary">nrtC-2</name>
    <name evidence="12" type="ORF">HLUCCA11_20985</name>
</gene>
<dbReference type="GO" id="GO:0006811">
    <property type="term" value="P:monoatomic ion transport"/>
    <property type="evidence" value="ECO:0007669"/>
    <property type="project" value="UniProtKB-KW"/>
</dbReference>
<dbReference type="STRING" id="1666911.HLUCCA11_20985"/>
<dbReference type="PATRIC" id="fig|1666911.3.peg.3147"/>
<keyword evidence="3" id="KW-0813">Transport</keyword>
<evidence type="ECO:0000256" key="9">
    <source>
        <dbReference type="ARBA" id="ARBA00023065"/>
    </source>
</evidence>
<dbReference type="Pfam" id="PF00005">
    <property type="entry name" value="ABC_tran"/>
    <property type="match status" value="1"/>
</dbReference>
<evidence type="ECO:0000256" key="10">
    <source>
        <dbReference type="ARBA" id="ARBA00023136"/>
    </source>
</evidence>
<comment type="subcellular location">
    <subcellularLocation>
        <location evidence="1">Cell inner membrane</location>
        <topology evidence="1">Peripheral membrane protein</topology>
    </subcellularLocation>
</comment>
<dbReference type="PANTHER" id="PTHR42781">
    <property type="entry name" value="SPERMIDINE/PUTRESCINE IMPORT ATP-BINDING PROTEIN POTA"/>
    <property type="match status" value="1"/>
</dbReference>
<evidence type="ECO:0000256" key="5">
    <source>
        <dbReference type="ARBA" id="ARBA00022519"/>
    </source>
</evidence>
<dbReference type="GO" id="GO:0016887">
    <property type="term" value="F:ATP hydrolysis activity"/>
    <property type="evidence" value="ECO:0007669"/>
    <property type="project" value="InterPro"/>
</dbReference>
<dbReference type="Gene3D" id="3.40.50.300">
    <property type="entry name" value="P-loop containing nucleotide triphosphate hydrolases"/>
    <property type="match status" value="1"/>
</dbReference>
<evidence type="ECO:0000313" key="13">
    <source>
        <dbReference type="Proteomes" id="UP000050465"/>
    </source>
</evidence>
<evidence type="ECO:0000256" key="4">
    <source>
        <dbReference type="ARBA" id="ARBA00022475"/>
    </source>
</evidence>
<reference evidence="12 13" key="1">
    <citation type="submission" date="2015-09" db="EMBL/GenBank/DDBJ databases">
        <title>Identification and resolution of microdiversity through metagenomic sequencing of parallel consortia.</title>
        <authorList>
            <person name="Nelson W.C."/>
            <person name="Romine M.F."/>
            <person name="Lindemann S.R."/>
        </authorList>
    </citation>
    <scope>NUCLEOTIDE SEQUENCE [LARGE SCALE GENOMIC DNA]</scope>
    <source>
        <strain evidence="12">Ana</strain>
    </source>
</reference>
<evidence type="ECO:0000259" key="11">
    <source>
        <dbReference type="PROSITE" id="PS50893"/>
    </source>
</evidence>
<dbReference type="Proteomes" id="UP000050465">
    <property type="component" value="Unassembled WGS sequence"/>
</dbReference>
<dbReference type="InterPro" id="IPR017871">
    <property type="entry name" value="ABC_transporter-like_CS"/>
</dbReference>
<evidence type="ECO:0000256" key="7">
    <source>
        <dbReference type="ARBA" id="ARBA00022840"/>
    </source>
</evidence>
<keyword evidence="6" id="KW-0547">Nucleotide-binding</keyword>
<dbReference type="EMBL" id="LJZR01000050">
    <property type="protein sequence ID" value="KPQ32646.1"/>
    <property type="molecule type" value="Genomic_DNA"/>
</dbReference>
<dbReference type="InterPro" id="IPR005890">
    <property type="entry name" value="NO3_transporter_ATP-bd-like"/>
</dbReference>
<feature type="domain" description="ABC transporter" evidence="11">
    <location>
        <begin position="5"/>
        <end position="239"/>
    </location>
</feature>
<dbReference type="SMART" id="SM00382">
    <property type="entry name" value="AAA"/>
    <property type="match status" value="1"/>
</dbReference>
<keyword evidence="7" id="KW-0067">ATP-binding</keyword>